<dbReference type="GO" id="GO:0005737">
    <property type="term" value="C:cytoplasm"/>
    <property type="evidence" value="ECO:0007669"/>
    <property type="project" value="InterPro"/>
</dbReference>
<dbReference type="GO" id="GO:0006508">
    <property type="term" value="P:proteolysis"/>
    <property type="evidence" value="ECO:0007669"/>
    <property type="project" value="UniProtKB-KW"/>
</dbReference>
<proteinExistence type="inferred from homology"/>
<keyword evidence="2 7" id="KW-0031">Aminopeptidase</keyword>
<accession>A0A0D6PX41</accession>
<protein>
    <submittedName>
        <fullName evidence="7">Leucyl aminopeptidase</fullName>
    </submittedName>
</protein>
<keyword evidence="4" id="KW-0378">Hydrolase</keyword>
<dbReference type="InterPro" id="IPR011356">
    <property type="entry name" value="Leucine_aapep/pepB"/>
</dbReference>
<dbReference type="PROSITE" id="PS00631">
    <property type="entry name" value="CYTOSOL_AP"/>
    <property type="match status" value="1"/>
</dbReference>
<evidence type="ECO:0000256" key="2">
    <source>
        <dbReference type="ARBA" id="ARBA00022438"/>
    </source>
</evidence>
<evidence type="ECO:0000256" key="3">
    <source>
        <dbReference type="ARBA" id="ARBA00022670"/>
    </source>
</evidence>
<evidence type="ECO:0000259" key="6">
    <source>
        <dbReference type="PROSITE" id="PS00631"/>
    </source>
</evidence>
<dbReference type="Gene3D" id="3.40.630.10">
    <property type="entry name" value="Zn peptidases"/>
    <property type="match status" value="1"/>
</dbReference>
<evidence type="ECO:0000313" key="7">
    <source>
        <dbReference type="EMBL" id="GAN95330.1"/>
    </source>
</evidence>
<dbReference type="Proteomes" id="UP000032675">
    <property type="component" value="Unassembled WGS sequence"/>
</dbReference>
<dbReference type="RefSeq" id="WP_048849784.1">
    <property type="nucleotide sequence ID" value="NZ_BANI01000019.1"/>
</dbReference>
<dbReference type="AlphaFoldDB" id="A0A0D6PX41"/>
<comment type="similarity">
    <text evidence="1">Belongs to the peptidase M17 family.</text>
</comment>
<evidence type="ECO:0000256" key="5">
    <source>
        <dbReference type="ARBA" id="ARBA00023211"/>
    </source>
</evidence>
<dbReference type="Pfam" id="PF21337">
    <property type="entry name" value="Peptidase_M17_N_1"/>
    <property type="match status" value="1"/>
</dbReference>
<dbReference type="Gene3D" id="3.40.220.10">
    <property type="entry name" value="Leucine Aminopeptidase, subunit E, domain 1"/>
    <property type="match status" value="1"/>
</dbReference>
<dbReference type="PANTHER" id="PTHR11963:SF20">
    <property type="entry name" value="PEPTIDASE B"/>
    <property type="match status" value="1"/>
</dbReference>
<reference evidence="7 8" key="1">
    <citation type="submission" date="2012-11" db="EMBL/GenBank/DDBJ databases">
        <title>Whole genome sequence of Gluconacetobacter europaeus NBRC3261.</title>
        <authorList>
            <person name="Azuma Y."/>
            <person name="Higashiura N."/>
            <person name="Hirakawa H."/>
            <person name="Matsushita K."/>
        </authorList>
    </citation>
    <scope>NUCLEOTIDE SEQUENCE [LARGE SCALE GENOMIC DNA]</scope>
    <source>
        <strain evidence="7 8">NBRC 3261</strain>
    </source>
</reference>
<name>A0A0D6PX41_KOMEU</name>
<dbReference type="Pfam" id="PF00883">
    <property type="entry name" value="Peptidase_M17"/>
    <property type="match status" value="1"/>
</dbReference>
<dbReference type="PRINTS" id="PR00481">
    <property type="entry name" value="LAMNOPPTDASE"/>
</dbReference>
<dbReference type="InterPro" id="IPR000819">
    <property type="entry name" value="Peptidase_M17_C"/>
</dbReference>
<dbReference type="CDD" id="cd00433">
    <property type="entry name" value="Peptidase_M17"/>
    <property type="match status" value="1"/>
</dbReference>
<sequence length="479" mass="50046">MNALEMQDCLVAAADMRDGTAGMVHAIRPSALGELDAVVGEVAARFARQAGFAACYGQVLLLPGADGTIATALLGIAEQADGADPFVFGALPDSLPAGSWRVSAPADVQAGDIALGFCLGAYRMPAFGRDTAPAAPPARLVVDAAGQAAASMAGCINLARSLINTPPNLMGPDDLAKAAEMALAPLGADVSVIRGARLAQEFPTVLHVGVGSDRAPCVVEARWQGSTATETAPLVSLVGKGVCFDTGGYDLKPPSSMLRMKKDMGGAAIMLALARLVMLRDLPVRLELRLGCVENSVSGHAMRPSDVVKTRAGLTVEIGNTDAEGRLVLCDLLHAACERQPDLLVDAATLTGAARVALGPDVPALFTNHDATGAVLVASGLACGDPLWQLPLWPGYRKWLRSPVADMNNISSKPMGGAITAALFLENFVKTDVRWVHIDTYGWNDSSRPGRPEGGESLGLRAVYEGMLKIFNIEDRMHH</sequence>
<evidence type="ECO:0000256" key="4">
    <source>
        <dbReference type="ARBA" id="ARBA00022801"/>
    </source>
</evidence>
<dbReference type="SUPFAM" id="SSF53187">
    <property type="entry name" value="Zn-dependent exopeptidases"/>
    <property type="match status" value="1"/>
</dbReference>
<evidence type="ECO:0000256" key="1">
    <source>
        <dbReference type="ARBA" id="ARBA00009528"/>
    </source>
</evidence>
<dbReference type="InterPro" id="IPR048816">
    <property type="entry name" value="Peptidase_M17_N_1"/>
</dbReference>
<comment type="caution">
    <text evidence="7">The sequence shown here is derived from an EMBL/GenBank/DDBJ whole genome shotgun (WGS) entry which is preliminary data.</text>
</comment>
<keyword evidence="5" id="KW-0464">Manganese</keyword>
<dbReference type="GO" id="GO:0070006">
    <property type="term" value="F:metalloaminopeptidase activity"/>
    <property type="evidence" value="ECO:0007669"/>
    <property type="project" value="InterPro"/>
</dbReference>
<keyword evidence="3" id="KW-0645">Protease</keyword>
<evidence type="ECO:0000313" key="8">
    <source>
        <dbReference type="Proteomes" id="UP000032675"/>
    </source>
</evidence>
<gene>
    <name evidence="7" type="ORF">Geu3261_0019_039</name>
</gene>
<feature type="domain" description="Cytosol aminopeptidase" evidence="6">
    <location>
        <begin position="320"/>
        <end position="327"/>
    </location>
</feature>
<organism evidence="7 8">
    <name type="scientific">Komagataeibacter europaeus NBRC 3261</name>
    <dbReference type="NCBI Taxonomy" id="1234669"/>
    <lineage>
        <taxon>Bacteria</taxon>
        <taxon>Pseudomonadati</taxon>
        <taxon>Pseudomonadota</taxon>
        <taxon>Alphaproteobacteria</taxon>
        <taxon>Acetobacterales</taxon>
        <taxon>Acetobacteraceae</taxon>
        <taxon>Komagataeibacter</taxon>
    </lineage>
</organism>
<dbReference type="GO" id="GO:0030145">
    <property type="term" value="F:manganese ion binding"/>
    <property type="evidence" value="ECO:0007669"/>
    <property type="project" value="InterPro"/>
</dbReference>
<dbReference type="EMBL" id="BANI01000019">
    <property type="protein sequence ID" value="GAN95330.1"/>
    <property type="molecule type" value="Genomic_DNA"/>
</dbReference>
<dbReference type="PANTHER" id="PTHR11963">
    <property type="entry name" value="LEUCINE AMINOPEPTIDASE-RELATED"/>
    <property type="match status" value="1"/>
</dbReference>
<dbReference type="InterPro" id="IPR043472">
    <property type="entry name" value="Macro_dom-like"/>
</dbReference>